<feature type="compositionally biased region" description="Polar residues" evidence="1">
    <location>
        <begin position="166"/>
        <end position="191"/>
    </location>
</feature>
<feature type="region of interest" description="Disordered" evidence="1">
    <location>
        <begin position="154"/>
        <end position="191"/>
    </location>
</feature>
<evidence type="ECO:0000313" key="3">
    <source>
        <dbReference type="Proteomes" id="UP000204021"/>
    </source>
</evidence>
<dbReference type="RefSeq" id="YP_007677675.1">
    <property type="nucleotide sequence ID" value="NC_020878.1"/>
</dbReference>
<name>M1TW35_9CAUD</name>
<evidence type="ECO:0008006" key="4">
    <source>
        <dbReference type="Google" id="ProtNLM"/>
    </source>
</evidence>
<protein>
    <recommendedName>
        <fullName evidence="4">Single-stranded DNA-binding protein</fullName>
    </recommendedName>
</protein>
<dbReference type="InterPro" id="IPR012340">
    <property type="entry name" value="NA-bd_OB-fold"/>
</dbReference>
<dbReference type="EMBL" id="HQ332140">
    <property type="protein sequence ID" value="AGG54614.1"/>
    <property type="molecule type" value="Genomic_DNA"/>
</dbReference>
<evidence type="ECO:0000256" key="1">
    <source>
        <dbReference type="SAM" id="MobiDB-lite"/>
    </source>
</evidence>
<dbReference type="GeneID" id="15013655"/>
<proteinExistence type="predicted"/>
<dbReference type="KEGG" id="vg:15013655"/>
<organism evidence="2 3">
    <name type="scientific">Prochlorococcus phage P-GSP1</name>
    <dbReference type="NCBI Taxonomy" id="382262"/>
    <lineage>
        <taxon>Viruses</taxon>
        <taxon>Duplodnaviria</taxon>
        <taxon>Heunggongvirae</taxon>
        <taxon>Uroviricota</taxon>
        <taxon>Caudoviricetes</taxon>
        <taxon>Autographivirales</taxon>
        <taxon>Lingvirus</taxon>
        <taxon>Lingvirus PGSP1</taxon>
    </lineage>
</organism>
<dbReference type="Proteomes" id="UP000204021">
    <property type="component" value="Segment"/>
</dbReference>
<dbReference type="Gene3D" id="2.40.50.140">
    <property type="entry name" value="Nucleic acid-binding proteins"/>
    <property type="match status" value="1"/>
</dbReference>
<evidence type="ECO:0000313" key="2">
    <source>
        <dbReference type="EMBL" id="AGG54614.1"/>
    </source>
</evidence>
<reference evidence="2 3" key="1">
    <citation type="submission" date="2010-09" db="EMBL/GenBank/DDBJ databases">
        <title>The Genome Sequence of Prochlorococcus phage P-GSP1.</title>
        <authorList>
            <consortium name="The Broad Institute Genome Sequencing Platform"/>
            <person name="Henn M.R."/>
            <person name="Sullivan M.S."/>
            <person name="Osburne M.S."/>
            <person name="Levin J."/>
            <person name="Malboeuf C."/>
            <person name="Casali M."/>
            <person name="Russ C."/>
            <person name="Lennon N."/>
            <person name="Chapman S.B."/>
            <person name="Erlich R."/>
            <person name="Young S.K."/>
            <person name="Yandava C."/>
            <person name="Zeng Q."/>
            <person name="Alvarado L."/>
            <person name="Anderson S."/>
            <person name="Berlin A."/>
            <person name="Chen Z."/>
            <person name="Freedman E."/>
            <person name="Gellesch M."/>
            <person name="Goldberg J."/>
            <person name="Green L."/>
            <person name="Griggs A."/>
            <person name="Gujja S."/>
            <person name="Heilman E.R."/>
            <person name="Heiman D."/>
            <person name="Hollinger A."/>
            <person name="Howarth C."/>
            <person name="Larson L."/>
            <person name="Mehta T."/>
            <person name="Pearson M."/>
            <person name="Roberts A."/>
            <person name="Ryan E."/>
            <person name="Saif S."/>
            <person name="Shea T."/>
            <person name="Shenoy N."/>
            <person name="Sisk P."/>
            <person name="Stolte C."/>
            <person name="Sykes S."/>
            <person name="White J."/>
            <person name="Yu Q."/>
            <person name="Coleman M.L."/>
            <person name="Huang K.H."/>
            <person name="Weigele P.R."/>
            <person name="DeFrancesco A.S."/>
            <person name="Kern S.E."/>
            <person name="Thompson L.R."/>
            <person name="Fu R."/>
            <person name="Hombeck B."/>
            <person name="Chisholm S.W."/>
            <person name="Haas B."/>
            <person name="Nusbaum C."/>
            <person name="Birren B."/>
        </authorList>
    </citation>
    <scope>NUCLEOTIDE SEQUENCE [LARGE SCALE GENOMIC DNA]</scope>
    <source>
        <strain evidence="2 3">P-GSP1</strain>
    </source>
</reference>
<dbReference type="SUPFAM" id="SSF50249">
    <property type="entry name" value="Nucleic acid-binding proteins"/>
    <property type="match status" value="1"/>
</dbReference>
<keyword evidence="3" id="KW-1185">Reference proteome</keyword>
<sequence>MLMRNIHVTPEPVTLEGFQAVLKPSKFGYSLKAVVGEDLISKLETERDDCLKWAESKLKNPKRSTLKPTPWEEVSDGKYLIKFSWSDDKRPPVVDTEGTPIKDVDTPVYSGSKVKLGFTQKPYILRDGVTYGTSLKLSGVQIVSIQSEVGVDTGDLDEQGAADLFGSTSGFKTSEPNVTPDTTPSSVEDDF</sequence>
<dbReference type="OrthoDB" id="9346at10239"/>
<accession>M1TW35</accession>
<gene>
    <name evidence="2" type="ORF">PRQG_00010</name>
</gene>